<dbReference type="InterPro" id="IPR051120">
    <property type="entry name" value="ABC_AA/LPS_Transport"/>
</dbReference>
<sequence length="297" mass="31854">MTTATSAVLQPAPSYRDVPPIEAVATPSTPKTEPARRQAALTLEHISLSFGGIAALGDVSFAVELGEIRAIIGPNGAGKSSLLNVISGIYRPDHGHIGLAGRDFRQVPASKLATLGVARTFQNLALFSGLDVLGNVLMGRAALRHAGFIGQILGLGQARREDKDARERAERMVDFLDLQPVRNRPVATLPYGLQKRVELARALVAEPRILLLDEPMAGMTAAEKTEIAEVIRKAQRQFDLTIVMIEHDIGMVMDLSDRVVVLDHGRLIADGTPQAVQADQAVIDAYLGVAHDDRDGA</sequence>
<protein>
    <submittedName>
        <fullName evidence="5">ABC transporter ATP-binding protein</fullName>
    </submittedName>
</protein>
<dbReference type="PANTHER" id="PTHR45772">
    <property type="entry name" value="CONSERVED COMPONENT OF ABC TRANSPORTER FOR NATURAL AMINO ACIDS-RELATED"/>
    <property type="match status" value="1"/>
</dbReference>
<dbReference type="Proteomes" id="UP001555786">
    <property type="component" value="Unassembled WGS sequence"/>
</dbReference>
<reference evidence="5 6" key="1">
    <citation type="submission" date="2024-07" db="EMBL/GenBank/DDBJ databases">
        <title>Description of Labrys sedimenti sp. nov., isolated from a diclofenac-degrading enrichment culture.</title>
        <authorList>
            <person name="Tancsics A."/>
            <person name="Csepanyi A."/>
        </authorList>
    </citation>
    <scope>NUCLEOTIDE SEQUENCE [LARGE SCALE GENOMIC DNA]</scope>
    <source>
        <strain evidence="5 6">LMG 23578</strain>
    </source>
</reference>
<dbReference type="PROSITE" id="PS50893">
    <property type="entry name" value="ABC_TRANSPORTER_2"/>
    <property type="match status" value="1"/>
</dbReference>
<evidence type="ECO:0000313" key="5">
    <source>
        <dbReference type="EMBL" id="MEW9306926.1"/>
    </source>
</evidence>
<dbReference type="Pfam" id="PF00005">
    <property type="entry name" value="ABC_tran"/>
    <property type="match status" value="1"/>
</dbReference>
<dbReference type="RefSeq" id="WP_311944319.1">
    <property type="nucleotide sequence ID" value="NZ_JAVSCS010000049.1"/>
</dbReference>
<evidence type="ECO:0000259" key="4">
    <source>
        <dbReference type="PROSITE" id="PS50893"/>
    </source>
</evidence>
<feature type="domain" description="ABC transporter" evidence="4">
    <location>
        <begin position="41"/>
        <end position="289"/>
    </location>
</feature>
<dbReference type="InterPro" id="IPR032823">
    <property type="entry name" value="BCA_ABC_TP_C"/>
</dbReference>
<organism evidence="5 6">
    <name type="scientific">Labrys neptuniae</name>
    <dbReference type="NCBI Taxonomy" id="376174"/>
    <lineage>
        <taxon>Bacteria</taxon>
        <taxon>Pseudomonadati</taxon>
        <taxon>Pseudomonadota</taxon>
        <taxon>Alphaproteobacteria</taxon>
        <taxon>Hyphomicrobiales</taxon>
        <taxon>Xanthobacteraceae</taxon>
        <taxon>Labrys</taxon>
    </lineage>
</organism>
<dbReference type="PANTHER" id="PTHR45772:SF1">
    <property type="entry name" value="ABC TRANSPORTER ATP-BINDING PROTEIN"/>
    <property type="match status" value="1"/>
</dbReference>
<proteinExistence type="predicted"/>
<dbReference type="InterPro" id="IPR003593">
    <property type="entry name" value="AAA+_ATPase"/>
</dbReference>
<dbReference type="InterPro" id="IPR003439">
    <property type="entry name" value="ABC_transporter-like_ATP-bd"/>
</dbReference>
<accession>A0ABV3PMQ6</accession>
<evidence type="ECO:0000313" key="6">
    <source>
        <dbReference type="Proteomes" id="UP001555786"/>
    </source>
</evidence>
<comment type="caution">
    <text evidence="5">The sequence shown here is derived from an EMBL/GenBank/DDBJ whole genome shotgun (WGS) entry which is preliminary data.</text>
</comment>
<dbReference type="EMBL" id="JBFNQD010000004">
    <property type="protein sequence ID" value="MEW9306926.1"/>
    <property type="molecule type" value="Genomic_DNA"/>
</dbReference>
<evidence type="ECO:0000256" key="2">
    <source>
        <dbReference type="ARBA" id="ARBA00022741"/>
    </source>
</evidence>
<gene>
    <name evidence="5" type="ORF">ABXS05_15345</name>
</gene>
<keyword evidence="6" id="KW-1185">Reference proteome</keyword>
<dbReference type="SMART" id="SM00382">
    <property type="entry name" value="AAA"/>
    <property type="match status" value="1"/>
</dbReference>
<dbReference type="SUPFAM" id="SSF52540">
    <property type="entry name" value="P-loop containing nucleoside triphosphate hydrolases"/>
    <property type="match status" value="1"/>
</dbReference>
<dbReference type="Pfam" id="PF12399">
    <property type="entry name" value="BCA_ABC_TP_C"/>
    <property type="match status" value="1"/>
</dbReference>
<keyword evidence="2" id="KW-0547">Nucleotide-binding</keyword>
<dbReference type="InterPro" id="IPR027417">
    <property type="entry name" value="P-loop_NTPase"/>
</dbReference>
<dbReference type="GO" id="GO:0005524">
    <property type="term" value="F:ATP binding"/>
    <property type="evidence" value="ECO:0007669"/>
    <property type="project" value="UniProtKB-KW"/>
</dbReference>
<dbReference type="Gene3D" id="3.40.50.300">
    <property type="entry name" value="P-loop containing nucleotide triphosphate hydrolases"/>
    <property type="match status" value="1"/>
</dbReference>
<dbReference type="CDD" id="cd03219">
    <property type="entry name" value="ABC_Mj1267_LivG_branched"/>
    <property type="match status" value="1"/>
</dbReference>
<keyword evidence="1" id="KW-0813">Transport</keyword>
<evidence type="ECO:0000256" key="3">
    <source>
        <dbReference type="ARBA" id="ARBA00022840"/>
    </source>
</evidence>
<name>A0ABV3PMQ6_9HYPH</name>
<evidence type="ECO:0000256" key="1">
    <source>
        <dbReference type="ARBA" id="ARBA00022448"/>
    </source>
</evidence>
<keyword evidence="3 5" id="KW-0067">ATP-binding</keyword>